<dbReference type="AlphaFoldDB" id="A0A7X9FQY3"/>
<evidence type="ECO:0000256" key="1">
    <source>
        <dbReference type="SAM" id="Phobius"/>
    </source>
</evidence>
<feature type="transmembrane region" description="Helical" evidence="1">
    <location>
        <begin position="7"/>
        <end position="27"/>
    </location>
</feature>
<evidence type="ECO:0000313" key="2">
    <source>
        <dbReference type="EMBL" id="NMC62521.1"/>
    </source>
</evidence>
<accession>A0A7X9FQY3</accession>
<gene>
    <name evidence="2" type="ORF">GYA55_05065</name>
</gene>
<dbReference type="Proteomes" id="UP000524246">
    <property type="component" value="Unassembled WGS sequence"/>
</dbReference>
<comment type="caution">
    <text evidence="2">The sequence shown here is derived from an EMBL/GenBank/DDBJ whole genome shotgun (WGS) entry which is preliminary data.</text>
</comment>
<organism evidence="2 3">
    <name type="scientific">SAR324 cluster bacterium</name>
    <dbReference type="NCBI Taxonomy" id="2024889"/>
    <lineage>
        <taxon>Bacteria</taxon>
        <taxon>Deltaproteobacteria</taxon>
        <taxon>SAR324 cluster</taxon>
    </lineage>
</organism>
<keyword evidence="1" id="KW-1133">Transmembrane helix</keyword>
<keyword evidence="1" id="KW-0472">Membrane</keyword>
<reference evidence="2 3" key="1">
    <citation type="journal article" date="2020" name="Biotechnol. Biofuels">
        <title>New insights from the biogas microbiome by comprehensive genome-resolved metagenomics of nearly 1600 species originating from multiple anaerobic digesters.</title>
        <authorList>
            <person name="Campanaro S."/>
            <person name="Treu L."/>
            <person name="Rodriguez-R L.M."/>
            <person name="Kovalovszki A."/>
            <person name="Ziels R.M."/>
            <person name="Maus I."/>
            <person name="Zhu X."/>
            <person name="Kougias P.G."/>
            <person name="Basile A."/>
            <person name="Luo G."/>
            <person name="Schluter A."/>
            <person name="Konstantinidis K.T."/>
            <person name="Angelidaki I."/>
        </authorList>
    </citation>
    <scope>NUCLEOTIDE SEQUENCE [LARGE SCALE GENOMIC DNA]</scope>
    <source>
        <strain evidence="2">AS27yjCOA_65</strain>
    </source>
</reference>
<evidence type="ECO:0000313" key="3">
    <source>
        <dbReference type="Proteomes" id="UP000524246"/>
    </source>
</evidence>
<proteinExistence type="predicted"/>
<name>A0A7X9FQY3_9DELT</name>
<sequence>MKRTIPLHIKVLLLMLAVAFVLLFNPFGKSRKGQLENDFDGWLKASTENLTRPTDGKIPFLEIALKSNIPGRAFSWALKSSDDWKLNEKILRLLRQAREAKLFLIKREAPTDMVLEIKDENRHFVSTFNETDIKDNLKIAIFVKLFEEFIKDQSSPNSYTKSRL</sequence>
<keyword evidence="1" id="KW-0812">Transmembrane</keyword>
<protein>
    <submittedName>
        <fullName evidence="2">Uncharacterized protein</fullName>
    </submittedName>
</protein>
<dbReference type="EMBL" id="JAAZON010000212">
    <property type="protein sequence ID" value="NMC62521.1"/>
    <property type="molecule type" value="Genomic_DNA"/>
</dbReference>